<feature type="region of interest" description="Disordered" evidence="1">
    <location>
        <begin position="171"/>
        <end position="219"/>
    </location>
</feature>
<sequence length="742" mass="83273">MMSSELTLLQRFHYFAVFQKIFCSNSGIPQEGVDFTVFQMMIIPHFLIDLGYKGPLYKYTNMFVDHMHQPWKTLAAIINKCLSRKTAKAKVQRKKTVDDSQETIDVSEKSEPEPEPVKKKTSSKRRVKKKVTVSADDNIISDDPDKSSVRISKSVVIQTSKVAAIMQALKESKKRSIRQPGSQSITDAAKADAEKTSEVKDDPKKTELPPSSSSLSDSSGFGDQFLKLYSDSSLIAKLEKDVSELKTIDHSTEALAILKSQVLSVVDNYLGSKVGDIKMQMDRMVTVQLKTIRGSMMDDDDLSGINEGKAPTKGSKTGKSASAKEPIEEPITEVIMDDAGDDVAHDDNPPQDTLEPKIRKTMNPDWFKQPPRPLTLDLERNKRQVVLDQPAQPLFNQMVSAKMDPFTFNNLWATPIDFSKYVLNGLKIENLTQDILLGHAFNLLKGTCSSSIELEYNFQECLNALIDKISWNNPEEDRYLFDLSNHLPLQGPLGHRTIAADYFFNNDLEYLKTLSDGYIQHHYYEEKGGSKSSSLDSAVSQIMFRSPRSDKPNPVGGINLFQRDIKEMKDAFEQNDVYLDEIERQNDLLKDQLLEASLKHDIELIIHLVEMTKSRDSHVKTSVLMFLLNEAKNESSLCRKNKQTDNTFAKVVSNKENVIDVAVANASKAKTLLCVSSPKTRFSEKATQSKTLDTTSVASKSKIDEASASKARDKVVQIVLWVVDSGCSKHMTGDRGNRSLWK</sequence>
<evidence type="ECO:0000256" key="1">
    <source>
        <dbReference type="SAM" id="MobiDB-lite"/>
    </source>
</evidence>
<organism evidence="2 3">
    <name type="scientific">Tanacetum coccineum</name>
    <dbReference type="NCBI Taxonomy" id="301880"/>
    <lineage>
        <taxon>Eukaryota</taxon>
        <taxon>Viridiplantae</taxon>
        <taxon>Streptophyta</taxon>
        <taxon>Embryophyta</taxon>
        <taxon>Tracheophyta</taxon>
        <taxon>Spermatophyta</taxon>
        <taxon>Magnoliopsida</taxon>
        <taxon>eudicotyledons</taxon>
        <taxon>Gunneridae</taxon>
        <taxon>Pentapetalae</taxon>
        <taxon>asterids</taxon>
        <taxon>campanulids</taxon>
        <taxon>Asterales</taxon>
        <taxon>Asteraceae</taxon>
        <taxon>Asteroideae</taxon>
        <taxon>Anthemideae</taxon>
        <taxon>Anthemidinae</taxon>
        <taxon>Tanacetum</taxon>
    </lineage>
</organism>
<evidence type="ECO:0000313" key="3">
    <source>
        <dbReference type="Proteomes" id="UP001151760"/>
    </source>
</evidence>
<keyword evidence="3" id="KW-1185">Reference proteome</keyword>
<comment type="caution">
    <text evidence="2">The sequence shown here is derived from an EMBL/GenBank/DDBJ whole genome shotgun (WGS) entry which is preliminary data.</text>
</comment>
<feature type="region of interest" description="Disordered" evidence="1">
    <location>
        <begin position="298"/>
        <end position="372"/>
    </location>
</feature>
<feature type="compositionally biased region" description="Low complexity" evidence="1">
    <location>
        <begin position="208"/>
        <end position="219"/>
    </location>
</feature>
<feature type="compositionally biased region" description="Basic residues" evidence="1">
    <location>
        <begin position="119"/>
        <end position="131"/>
    </location>
</feature>
<dbReference type="EMBL" id="BQNB010010010">
    <property type="protein sequence ID" value="GJS71487.1"/>
    <property type="molecule type" value="Genomic_DNA"/>
</dbReference>
<feature type="compositionally biased region" description="Low complexity" evidence="1">
    <location>
        <begin position="312"/>
        <end position="324"/>
    </location>
</feature>
<proteinExistence type="predicted"/>
<dbReference type="Proteomes" id="UP001151760">
    <property type="component" value="Unassembled WGS sequence"/>
</dbReference>
<name>A0ABQ4Y393_9ASTR</name>
<feature type="region of interest" description="Disordered" evidence="1">
    <location>
        <begin position="91"/>
        <end position="131"/>
    </location>
</feature>
<feature type="compositionally biased region" description="Basic and acidic residues" evidence="1">
    <location>
        <begin position="189"/>
        <end position="207"/>
    </location>
</feature>
<feature type="compositionally biased region" description="Acidic residues" evidence="1">
    <location>
        <begin position="328"/>
        <end position="341"/>
    </location>
</feature>
<accession>A0ABQ4Y393</accession>
<feature type="compositionally biased region" description="Basic and acidic residues" evidence="1">
    <location>
        <begin position="342"/>
        <end position="358"/>
    </location>
</feature>
<evidence type="ECO:0000313" key="2">
    <source>
        <dbReference type="EMBL" id="GJS71487.1"/>
    </source>
</evidence>
<feature type="compositionally biased region" description="Basic and acidic residues" evidence="1">
    <location>
        <begin position="106"/>
        <end position="118"/>
    </location>
</feature>
<protein>
    <submittedName>
        <fullName evidence="2">Uncharacterized protein</fullName>
    </submittedName>
</protein>
<reference evidence="2" key="1">
    <citation type="journal article" date="2022" name="Int. J. Mol. Sci.">
        <title>Draft Genome of Tanacetum Coccineum: Genomic Comparison of Closely Related Tanacetum-Family Plants.</title>
        <authorList>
            <person name="Yamashiro T."/>
            <person name="Shiraishi A."/>
            <person name="Nakayama K."/>
            <person name="Satake H."/>
        </authorList>
    </citation>
    <scope>NUCLEOTIDE SEQUENCE</scope>
</reference>
<reference evidence="2" key="2">
    <citation type="submission" date="2022-01" db="EMBL/GenBank/DDBJ databases">
        <authorList>
            <person name="Yamashiro T."/>
            <person name="Shiraishi A."/>
            <person name="Satake H."/>
            <person name="Nakayama K."/>
        </authorList>
    </citation>
    <scope>NUCLEOTIDE SEQUENCE</scope>
</reference>
<gene>
    <name evidence="2" type="ORF">Tco_0704328</name>
</gene>